<feature type="compositionally biased region" description="Pro residues" evidence="1">
    <location>
        <begin position="45"/>
        <end position="80"/>
    </location>
</feature>
<feature type="compositionally biased region" description="Pro residues" evidence="1">
    <location>
        <begin position="512"/>
        <end position="522"/>
    </location>
</feature>
<dbReference type="Proteomes" id="UP000053257">
    <property type="component" value="Unassembled WGS sequence"/>
</dbReference>
<dbReference type="SUPFAM" id="SSF82153">
    <property type="entry name" value="FAS1 domain"/>
    <property type="match status" value="2"/>
</dbReference>
<dbReference type="STRING" id="745531.A0A0C3RTC5"/>
<evidence type="ECO:0000256" key="1">
    <source>
        <dbReference type="SAM" id="MobiDB-lite"/>
    </source>
</evidence>
<keyword evidence="5" id="KW-1185">Reference proteome</keyword>
<dbReference type="InterPro" id="IPR050904">
    <property type="entry name" value="Adhesion/Biosynth-related"/>
</dbReference>
<dbReference type="PANTHER" id="PTHR10900">
    <property type="entry name" value="PERIOSTIN-RELATED"/>
    <property type="match status" value="1"/>
</dbReference>
<dbReference type="AlphaFoldDB" id="A0A0C3RTC5"/>
<dbReference type="GO" id="GO:0005615">
    <property type="term" value="C:extracellular space"/>
    <property type="evidence" value="ECO:0007669"/>
    <property type="project" value="TreeGrafter"/>
</dbReference>
<feature type="compositionally biased region" description="Pro residues" evidence="1">
    <location>
        <begin position="644"/>
        <end position="692"/>
    </location>
</feature>
<dbReference type="Pfam" id="PF02469">
    <property type="entry name" value="Fasciclin"/>
    <property type="match status" value="2"/>
</dbReference>
<dbReference type="Gene3D" id="2.30.180.10">
    <property type="entry name" value="FAS1 domain"/>
    <property type="match status" value="2"/>
</dbReference>
<feature type="compositionally biased region" description="Pro residues" evidence="1">
    <location>
        <begin position="731"/>
        <end position="752"/>
    </location>
</feature>
<feature type="domain" description="FAS1" evidence="3">
    <location>
        <begin position="114"/>
        <end position="312"/>
    </location>
</feature>
<feature type="domain" description="FAS1" evidence="3">
    <location>
        <begin position="316"/>
        <end position="468"/>
    </location>
</feature>
<feature type="region of interest" description="Disordered" evidence="1">
    <location>
        <begin position="33"/>
        <end position="112"/>
    </location>
</feature>
<dbReference type="InterPro" id="IPR036378">
    <property type="entry name" value="FAS1_dom_sf"/>
</dbReference>
<dbReference type="GO" id="GO:0016236">
    <property type="term" value="P:macroautophagy"/>
    <property type="evidence" value="ECO:0007669"/>
    <property type="project" value="TreeGrafter"/>
</dbReference>
<feature type="region of interest" description="Disordered" evidence="1">
    <location>
        <begin position="828"/>
        <end position="849"/>
    </location>
</feature>
<proteinExistence type="predicted"/>
<dbReference type="PROSITE" id="PS50213">
    <property type="entry name" value="FAS1"/>
    <property type="match status" value="2"/>
</dbReference>
<feature type="signal peptide" evidence="2">
    <location>
        <begin position="1"/>
        <end position="23"/>
    </location>
</feature>
<evidence type="ECO:0000256" key="2">
    <source>
        <dbReference type="SAM" id="SignalP"/>
    </source>
</evidence>
<feature type="compositionally biased region" description="Pro residues" evidence="1">
    <location>
        <begin position="532"/>
        <end position="571"/>
    </location>
</feature>
<accession>A0A0C3RTC5</accession>
<name>A0A0C3RTC5_PHLG1</name>
<dbReference type="PANTHER" id="PTHR10900:SF122">
    <property type="entry name" value="FAS1 DOMAIN-CONTAINING PROTEIN"/>
    <property type="match status" value="1"/>
</dbReference>
<dbReference type="SMART" id="SM00554">
    <property type="entry name" value="FAS1"/>
    <property type="match status" value="2"/>
</dbReference>
<sequence>MLTRSLVAVVCGALAVASIPGQSQDFYNEYNQGDQWHAQVDGPRPGLPKPSFPPSPPGDYPPPRGPPPAMPKFPFPPPPNDEGDDKPPRESPHWPPGSPPPGPPHAPHHPKVDDKTIFQALGEDERFSRLYKLVNFTEDIVSILNDSSKSVTFFAIPNHHLRPPKPPARKHQTDTSYDEFGVEAFFGSDVIEASDEIELFSALEGFVDDQLLAITDGEKEKKKKFFKKILTAVLKYHILPEELPAHELAKNTTYSTSLTLGDGSLGSESLRLRVEQPPRLFKPTLSLNFYAKVVKANIKTKNGLIHVVNHPLFPPPSTFTTLFALPDTFSIFSSAVQRAGLLHDIDWHWDHRSKSLAGSPAVTVFAPTNEAFKHLPPKLKLFLFSPHGHHVLKKILSYHIVPDYVFHTNWAVNASDDDVVSTFDQENIYGQIPNGFDASDFDFGDELFGRTNDFSSAEGWTYNVDGARARDVPHAQPEYDGYGFPGGEYGAYQGPQFPPHPPPSFAHGPAGPQFPPPPPPCSGPFRAGPHGPQFPPPPFTHAPPGPHSPHFPPPPFAHGPRGPHCPPPPPHFAHGPQGPHSPRPPFSHGGPEGPHFPPPPPYYGQGPEGPGHHFPPPHNDQDPKVPHFPPPPPRSCHGGAEGPHFPPPPFGRGPEGPHFPPPPFSQCPEGPDFPLPPFGRGPEGPHFPPPPFGHGSEGQHLPPPPFGHGPEGPHCPPPPPPNFCHGGPQIPHLPPPPFGHGPAGPRFPPPPFEAPLHHKFPPKPVYSANATLPTLLANHTLSVHVVQFRSVLPHRQYTTALSVNGQWVAAADVPARNGAVHVVRRLLHPKGPKPAPAPEGRGLQADEPSWEDWEEWLPQWAQEA</sequence>
<gene>
    <name evidence="4" type="ORF">PHLGIDRAFT_121180</name>
</gene>
<feature type="chain" id="PRO_5002169086" description="FAS1 domain-containing protein" evidence="2">
    <location>
        <begin position="24"/>
        <end position="864"/>
    </location>
</feature>
<evidence type="ECO:0000313" key="4">
    <source>
        <dbReference type="EMBL" id="KIP03901.1"/>
    </source>
</evidence>
<protein>
    <recommendedName>
        <fullName evidence="3">FAS1 domain-containing protein</fullName>
    </recommendedName>
</protein>
<dbReference type="OrthoDB" id="7700931at2759"/>
<evidence type="ECO:0000313" key="5">
    <source>
        <dbReference type="Proteomes" id="UP000053257"/>
    </source>
</evidence>
<organism evidence="4 5">
    <name type="scientific">Phlebiopsis gigantea (strain 11061_1 CR5-6)</name>
    <name type="common">White-rot fungus</name>
    <name type="synonym">Peniophora gigantea</name>
    <dbReference type="NCBI Taxonomy" id="745531"/>
    <lineage>
        <taxon>Eukaryota</taxon>
        <taxon>Fungi</taxon>
        <taxon>Dikarya</taxon>
        <taxon>Basidiomycota</taxon>
        <taxon>Agaricomycotina</taxon>
        <taxon>Agaricomycetes</taxon>
        <taxon>Polyporales</taxon>
        <taxon>Phanerochaetaceae</taxon>
        <taxon>Phlebiopsis</taxon>
    </lineage>
</organism>
<keyword evidence="2" id="KW-0732">Signal</keyword>
<feature type="compositionally biased region" description="Pro residues" evidence="1">
    <location>
        <begin position="701"/>
        <end position="722"/>
    </location>
</feature>
<dbReference type="InterPro" id="IPR000782">
    <property type="entry name" value="FAS1_domain"/>
</dbReference>
<dbReference type="HOGENOM" id="CLU_331526_0_0_1"/>
<dbReference type="EMBL" id="KN840595">
    <property type="protein sequence ID" value="KIP03901.1"/>
    <property type="molecule type" value="Genomic_DNA"/>
</dbReference>
<reference evidence="4 5" key="1">
    <citation type="journal article" date="2014" name="PLoS Genet.">
        <title>Analysis of the Phlebiopsis gigantea genome, transcriptome and secretome provides insight into its pioneer colonization strategies of wood.</title>
        <authorList>
            <person name="Hori C."/>
            <person name="Ishida T."/>
            <person name="Igarashi K."/>
            <person name="Samejima M."/>
            <person name="Suzuki H."/>
            <person name="Master E."/>
            <person name="Ferreira P."/>
            <person name="Ruiz-Duenas F.J."/>
            <person name="Held B."/>
            <person name="Canessa P."/>
            <person name="Larrondo L.F."/>
            <person name="Schmoll M."/>
            <person name="Druzhinina I.S."/>
            <person name="Kubicek C.P."/>
            <person name="Gaskell J.A."/>
            <person name="Kersten P."/>
            <person name="St John F."/>
            <person name="Glasner J."/>
            <person name="Sabat G."/>
            <person name="Splinter BonDurant S."/>
            <person name="Syed K."/>
            <person name="Yadav J."/>
            <person name="Mgbeahuruike A.C."/>
            <person name="Kovalchuk A."/>
            <person name="Asiegbu F.O."/>
            <person name="Lackner G."/>
            <person name="Hoffmeister D."/>
            <person name="Rencoret J."/>
            <person name="Gutierrez A."/>
            <person name="Sun H."/>
            <person name="Lindquist E."/>
            <person name="Barry K."/>
            <person name="Riley R."/>
            <person name="Grigoriev I.V."/>
            <person name="Henrissat B."/>
            <person name="Kues U."/>
            <person name="Berka R.M."/>
            <person name="Martinez A.T."/>
            <person name="Covert S.F."/>
            <person name="Blanchette R.A."/>
            <person name="Cullen D."/>
        </authorList>
    </citation>
    <scope>NUCLEOTIDE SEQUENCE [LARGE SCALE GENOMIC DNA]</scope>
    <source>
        <strain evidence="4 5">11061_1 CR5-6</strain>
    </source>
</reference>
<evidence type="ECO:0000259" key="3">
    <source>
        <dbReference type="PROSITE" id="PS50213"/>
    </source>
</evidence>
<feature type="compositionally biased region" description="Pro residues" evidence="1">
    <location>
        <begin position="93"/>
        <end position="105"/>
    </location>
</feature>
<feature type="region of interest" description="Disordered" evidence="1">
    <location>
        <begin position="481"/>
        <end position="752"/>
    </location>
</feature>
<dbReference type="GO" id="GO:0000329">
    <property type="term" value="C:fungal-type vacuole membrane"/>
    <property type="evidence" value="ECO:0007669"/>
    <property type="project" value="TreeGrafter"/>
</dbReference>